<dbReference type="RefSeq" id="WP_204300497.1">
    <property type="nucleotide sequence ID" value="NZ_BAAAGQ010000037.1"/>
</dbReference>
<name>A0ABQ3WWE4_9ACTN</name>
<proteinExistence type="predicted"/>
<sequence>MNGDEDDTMTPVEQNLVWLGYEDYTGLWQVAIEVQDESGENSEADNRAFAQRIVESLLNRGWIELYFTEGPWTNETIMPVPAEDRAEVLTADASWATPVNGGKLIWFGTTDEGFAAYQEAVGW</sequence>
<gene>
    <name evidence="1" type="ORF">Aca07nite_77350</name>
</gene>
<reference evidence="1" key="1">
    <citation type="submission" date="2021-01" db="EMBL/GenBank/DDBJ databases">
        <title>Whole genome shotgun sequence of Actinoplanes capillaceus NBRC 16408.</title>
        <authorList>
            <person name="Komaki H."/>
            <person name="Tamura T."/>
        </authorList>
    </citation>
    <scope>NUCLEOTIDE SEQUENCE [LARGE SCALE GENOMIC DNA]</scope>
    <source>
        <strain evidence="1">NBRC 16408</strain>
    </source>
</reference>
<comment type="caution">
    <text evidence="1">The sequence shown here is derived from an EMBL/GenBank/DDBJ whole genome shotgun (WGS) entry which is preliminary data.</text>
</comment>
<protein>
    <submittedName>
        <fullName evidence="1">Uncharacterized protein</fullName>
    </submittedName>
</protein>
<evidence type="ECO:0000313" key="1">
    <source>
        <dbReference type="EMBL" id="GID50460.1"/>
    </source>
</evidence>
<dbReference type="EMBL" id="BOMF01000149">
    <property type="protein sequence ID" value="GID50460.1"/>
    <property type="molecule type" value="Genomic_DNA"/>
</dbReference>
<organism evidence="1">
    <name type="scientific">Actinoplanes campanulatus</name>
    <dbReference type="NCBI Taxonomy" id="113559"/>
    <lineage>
        <taxon>Bacteria</taxon>
        <taxon>Bacillati</taxon>
        <taxon>Actinomycetota</taxon>
        <taxon>Actinomycetes</taxon>
        <taxon>Micromonosporales</taxon>
        <taxon>Micromonosporaceae</taxon>
        <taxon>Actinoplanes</taxon>
    </lineage>
</organism>
<accession>A0ABQ3WWE4</accession>